<dbReference type="Proteomes" id="UP000249898">
    <property type="component" value="Chromosome"/>
</dbReference>
<accession>A0A2Z4PWE2</accession>
<organism evidence="1 2">
    <name type="scientific">Marinomonas primoryensis</name>
    <dbReference type="NCBI Taxonomy" id="178399"/>
    <lineage>
        <taxon>Bacteria</taxon>
        <taxon>Pseudomonadati</taxon>
        <taxon>Pseudomonadota</taxon>
        <taxon>Gammaproteobacteria</taxon>
        <taxon>Oceanospirillales</taxon>
        <taxon>Oceanospirillaceae</taxon>
        <taxon>Marinomonas</taxon>
    </lineage>
</organism>
<sequence>MLNTVRTGYPLNIITNKSQDITGYLTLENASSQKLPSTQVWQVTIENHSNKIQNYSVEQSANGIIEVLEGDDVTKVNANSLRIAGKIKANSKKALTYKLELKN</sequence>
<evidence type="ECO:0000313" key="1">
    <source>
        <dbReference type="EMBL" id="AWY01344.1"/>
    </source>
</evidence>
<reference evidence="1 2" key="1">
    <citation type="submission" date="2016-06" db="EMBL/GenBank/DDBJ databases">
        <title>The sequenced genome of the ice-adhering bacterium Marinomonas primoryensis, from Antarctica.</title>
        <authorList>
            <person name="Graham L."/>
            <person name="Vance T.D.R."/>
            <person name="Davies P.L."/>
        </authorList>
    </citation>
    <scope>NUCLEOTIDE SEQUENCE [LARGE SCALE GENOMIC DNA]</scope>
    <source>
        <strain evidence="1 2">AceL</strain>
    </source>
</reference>
<evidence type="ECO:0000313" key="2">
    <source>
        <dbReference type="Proteomes" id="UP000249898"/>
    </source>
</evidence>
<name>A0A2Z4PWE2_9GAMM</name>
<dbReference type="OrthoDB" id="6097343at2"/>
<dbReference type="RefSeq" id="WP_112139791.1">
    <property type="nucleotide sequence ID" value="NZ_CP016181.1"/>
</dbReference>
<protein>
    <submittedName>
        <fullName evidence="1">Uncharacterized protein</fullName>
    </submittedName>
</protein>
<gene>
    <name evidence="1" type="ORF">A8139_16300</name>
</gene>
<dbReference type="EMBL" id="CP016181">
    <property type="protein sequence ID" value="AWY01344.1"/>
    <property type="molecule type" value="Genomic_DNA"/>
</dbReference>
<proteinExistence type="predicted"/>
<dbReference type="AlphaFoldDB" id="A0A2Z4PWE2"/>